<keyword evidence="1" id="KW-1133">Transmembrane helix</keyword>
<organism evidence="2 3">
    <name type="scientific">Paraburkholderia tropica</name>
    <dbReference type="NCBI Taxonomy" id="92647"/>
    <lineage>
        <taxon>Bacteria</taxon>
        <taxon>Pseudomonadati</taxon>
        <taxon>Pseudomonadota</taxon>
        <taxon>Betaproteobacteria</taxon>
        <taxon>Burkholderiales</taxon>
        <taxon>Burkholderiaceae</taxon>
        <taxon>Paraburkholderia</taxon>
    </lineage>
</organism>
<accession>A0ABX5MCB8</accession>
<protein>
    <submittedName>
        <fullName evidence="2">Uncharacterized protein</fullName>
    </submittedName>
</protein>
<keyword evidence="1" id="KW-0812">Transmembrane</keyword>
<keyword evidence="3" id="KW-1185">Reference proteome</keyword>
<evidence type="ECO:0000313" key="3">
    <source>
        <dbReference type="Proteomes" id="UP000247515"/>
    </source>
</evidence>
<proteinExistence type="predicted"/>
<reference evidence="2 3" key="1">
    <citation type="submission" date="2018-05" db="EMBL/GenBank/DDBJ databases">
        <title>Genomic Encyclopedia of Type Strains, Phase IV (KMG-V): Genome sequencing to study the core and pangenomes of soil and plant-associated prokaryotes.</title>
        <authorList>
            <person name="Whitman W."/>
        </authorList>
    </citation>
    <scope>NUCLEOTIDE SEQUENCE [LARGE SCALE GENOMIC DNA]</scope>
    <source>
        <strain evidence="2 3">SIr-6563</strain>
    </source>
</reference>
<comment type="caution">
    <text evidence="2">The sequence shown here is derived from an EMBL/GenBank/DDBJ whole genome shotgun (WGS) entry which is preliminary data.</text>
</comment>
<evidence type="ECO:0000313" key="2">
    <source>
        <dbReference type="EMBL" id="PXX05290.1"/>
    </source>
</evidence>
<gene>
    <name evidence="2" type="ORF">C7400_14241</name>
</gene>
<dbReference type="RefSeq" id="WP_146230133.1">
    <property type="nucleotide sequence ID" value="NZ_CP049138.1"/>
</dbReference>
<dbReference type="EMBL" id="QJJV01000042">
    <property type="protein sequence ID" value="PXX05290.1"/>
    <property type="molecule type" value="Genomic_DNA"/>
</dbReference>
<name>A0ABX5MCB8_9BURK</name>
<dbReference type="GeneID" id="61308473"/>
<sequence length="111" mass="12029">MAHYRKFSHEPRQLSAGIVGISLTVAAIGFVLIFARSANANDQCVIRSRFAAQTSVNAFLERARLDASGHASFELAPSRQTARHGWKVPFELDGQNLMATVKCDGGVSLDP</sequence>
<keyword evidence="1" id="KW-0472">Membrane</keyword>
<evidence type="ECO:0000256" key="1">
    <source>
        <dbReference type="SAM" id="Phobius"/>
    </source>
</evidence>
<dbReference type="Proteomes" id="UP000247515">
    <property type="component" value="Unassembled WGS sequence"/>
</dbReference>
<feature type="transmembrane region" description="Helical" evidence="1">
    <location>
        <begin position="14"/>
        <end position="35"/>
    </location>
</feature>